<evidence type="ECO:0000256" key="3">
    <source>
        <dbReference type="RuleBase" id="RU363072"/>
    </source>
</evidence>
<reference evidence="4" key="1">
    <citation type="journal article" date="2023" name="Int. J. Syst. Evol. Microbiol.">
        <title>Methylocystis iwaonis sp. nov., a type II methane-oxidizing bacterium from surface soil of a rice paddy field in Japan, and emended description of the genus Methylocystis (ex Whittenbury et al. 1970) Bowman et al. 1993.</title>
        <authorList>
            <person name="Kaise H."/>
            <person name="Sawadogo J.B."/>
            <person name="Alam M.S."/>
            <person name="Ueno C."/>
            <person name="Dianou D."/>
            <person name="Shinjo R."/>
            <person name="Asakawa S."/>
        </authorList>
    </citation>
    <scope>NUCLEOTIDE SEQUENCE</scope>
    <source>
        <strain evidence="4">LMG27198</strain>
    </source>
</reference>
<dbReference type="InterPro" id="IPR007049">
    <property type="entry name" value="Carb-sel_porin_OprB"/>
</dbReference>
<name>A0A9W6GVR2_9HYPH</name>
<sequence length="615" mass="67508">MQAGYNWQFGHLVYGMETDLNFLDGRGGSSGVFPAPAQWAPLMVSSYSLSYSDSARFFGSLRGRIGFADDRTLFYVTAGLATGGTRGPATLIFLPGGVTNPYFARDSDSSRSKYVLGAGIERALGGNVSARFEYLFLNQQLNTQYFVGNSNGLFVARTRNENHVLRFGLNYSLGAENRYTNWERPDAAPTQEELYSVHGLTTNVVQGYPGFRAKYSGQNSLQPAGEVRGGTTSDVFLGTRLWNGAGLYVNPEVNYGYGVADGVGAGSYPNAAYTRGDSGAPYLRFQRYFLRQNIGLGGDRENDQAERGVVSEQLESSENQLSRSVDVNRLIFTIGKYSVGDIFDANLYAHDPTRDFLNYAFNSMGSFDYASDAWGYSYGATAEWKQNWWTLRSGVFQLPSSPGGYNLEGAFCRQCMVVGEAEARFNLFGQPGVFKLLGYNNMGYIARIREINALAISTGALPPDVSDLRLKRAKLGVSLSLAQQVAPNVGFFIRAGLMDGRYETISYADVDRTVAGGFVFSGKLWDRPDDEIGLAAAIGGLTKDRQTYFALGGLSIDIGDGAMTYGSEKNIEAFYRWSVADWLEATIDYQLLVNPAYNQDRGPVNLFAVRTRAKF</sequence>
<gene>
    <name evidence="4" type="ORF">LMG27198_27610</name>
</gene>
<dbReference type="GO" id="GO:0016020">
    <property type="term" value="C:membrane"/>
    <property type="evidence" value="ECO:0007669"/>
    <property type="project" value="InterPro"/>
</dbReference>
<dbReference type="Pfam" id="PF04966">
    <property type="entry name" value="OprB"/>
    <property type="match status" value="1"/>
</dbReference>
<dbReference type="Proteomes" id="UP001144323">
    <property type="component" value="Unassembled WGS sequence"/>
</dbReference>
<dbReference type="InterPro" id="IPR011250">
    <property type="entry name" value="OMP/PagP_B-barrel"/>
</dbReference>
<evidence type="ECO:0000256" key="1">
    <source>
        <dbReference type="ARBA" id="ARBA00008769"/>
    </source>
</evidence>
<dbReference type="GO" id="GO:0008643">
    <property type="term" value="P:carbohydrate transport"/>
    <property type="evidence" value="ECO:0007669"/>
    <property type="project" value="InterPro"/>
</dbReference>
<comment type="caution">
    <text evidence="4">The sequence shown here is derived from an EMBL/GenBank/DDBJ whole genome shotgun (WGS) entry which is preliminary data.</text>
</comment>
<keyword evidence="5" id="KW-1185">Reference proteome</keyword>
<dbReference type="EMBL" id="BSEC01000001">
    <property type="protein sequence ID" value="GLI93769.1"/>
    <property type="molecule type" value="Genomic_DNA"/>
</dbReference>
<comment type="similarity">
    <text evidence="1 3">Belongs to the OprB family.</text>
</comment>
<accession>A0A9W6GVR2</accession>
<dbReference type="InterPro" id="IPR038673">
    <property type="entry name" value="OprB_sf"/>
</dbReference>
<proteinExistence type="inferred from homology"/>
<dbReference type="InterPro" id="IPR051692">
    <property type="entry name" value="OMP-like"/>
</dbReference>
<dbReference type="Gene3D" id="2.40.160.180">
    <property type="entry name" value="Carbohydrate-selective porin OprB"/>
    <property type="match status" value="1"/>
</dbReference>
<evidence type="ECO:0000313" key="5">
    <source>
        <dbReference type="Proteomes" id="UP001144323"/>
    </source>
</evidence>
<protein>
    <submittedName>
        <fullName evidence="4">Porin</fullName>
    </submittedName>
</protein>
<evidence type="ECO:0000313" key="4">
    <source>
        <dbReference type="EMBL" id="GLI93769.1"/>
    </source>
</evidence>
<dbReference type="PANTHER" id="PTHR34001">
    <property type="entry name" value="BLL7405 PROTEIN"/>
    <property type="match status" value="1"/>
</dbReference>
<organism evidence="4 5">
    <name type="scientific">Methylocystis echinoides</name>
    <dbReference type="NCBI Taxonomy" id="29468"/>
    <lineage>
        <taxon>Bacteria</taxon>
        <taxon>Pseudomonadati</taxon>
        <taxon>Pseudomonadota</taxon>
        <taxon>Alphaproteobacteria</taxon>
        <taxon>Hyphomicrobiales</taxon>
        <taxon>Methylocystaceae</taxon>
        <taxon>Methylocystis</taxon>
    </lineage>
</organism>
<comment type="similarity">
    <text evidence="2">Belongs to the Omp25/RopB family.</text>
</comment>
<dbReference type="AlphaFoldDB" id="A0A9W6GVR2"/>
<dbReference type="PANTHER" id="PTHR34001:SF3">
    <property type="entry name" value="BLL7405 PROTEIN"/>
    <property type="match status" value="1"/>
</dbReference>
<dbReference type="SUPFAM" id="SSF56925">
    <property type="entry name" value="OMPA-like"/>
    <property type="match status" value="1"/>
</dbReference>
<evidence type="ECO:0000256" key="2">
    <source>
        <dbReference type="ARBA" id="ARBA00038306"/>
    </source>
</evidence>
<dbReference type="GO" id="GO:0015288">
    <property type="term" value="F:porin activity"/>
    <property type="evidence" value="ECO:0007669"/>
    <property type="project" value="InterPro"/>
</dbReference>